<feature type="region of interest" description="Disordered" evidence="1">
    <location>
        <begin position="1"/>
        <end position="93"/>
    </location>
</feature>
<evidence type="ECO:0000256" key="1">
    <source>
        <dbReference type="SAM" id="MobiDB-lite"/>
    </source>
</evidence>
<name>A0A183GSR5_HELPZ</name>
<dbReference type="OrthoDB" id="5853592at2759"/>
<evidence type="ECO:0000313" key="4">
    <source>
        <dbReference type="WBParaSite" id="HPBE_0002573501-mRNA-1"/>
    </source>
</evidence>
<organism evidence="3 4">
    <name type="scientific">Heligmosomoides polygyrus</name>
    <name type="common">Parasitic roundworm</name>
    <dbReference type="NCBI Taxonomy" id="6339"/>
    <lineage>
        <taxon>Eukaryota</taxon>
        <taxon>Metazoa</taxon>
        <taxon>Ecdysozoa</taxon>
        <taxon>Nematoda</taxon>
        <taxon>Chromadorea</taxon>
        <taxon>Rhabditida</taxon>
        <taxon>Rhabditina</taxon>
        <taxon>Rhabditomorpha</taxon>
        <taxon>Strongyloidea</taxon>
        <taxon>Heligmosomidae</taxon>
        <taxon>Heligmosomoides</taxon>
    </lineage>
</organism>
<feature type="compositionally biased region" description="Basic and acidic residues" evidence="1">
    <location>
        <begin position="61"/>
        <end position="83"/>
    </location>
</feature>
<dbReference type="WBParaSite" id="HPBE_0002573501-mRNA-1">
    <property type="protein sequence ID" value="HPBE_0002573501-mRNA-1"/>
    <property type="gene ID" value="HPBE_0002573501"/>
</dbReference>
<dbReference type="EMBL" id="UZAH01038496">
    <property type="protein sequence ID" value="VDP53447.1"/>
    <property type="molecule type" value="Genomic_DNA"/>
</dbReference>
<accession>A0A183GSR5</accession>
<feature type="compositionally biased region" description="Basic and acidic residues" evidence="1">
    <location>
        <begin position="28"/>
        <end position="53"/>
    </location>
</feature>
<reference evidence="2 3" key="1">
    <citation type="submission" date="2018-11" db="EMBL/GenBank/DDBJ databases">
        <authorList>
            <consortium name="Pathogen Informatics"/>
        </authorList>
    </citation>
    <scope>NUCLEOTIDE SEQUENCE [LARGE SCALE GENOMIC DNA]</scope>
</reference>
<sequence length="93" mass="10379">MGDCQRTETPAADHPSLRCIQRTTRQGKNGDAELRDSDDMLKTSFNVRRDSEYGPKTSSNVRRDSEDVPKTSSNVRRDSEDVPKTSATVHGEP</sequence>
<dbReference type="AlphaFoldDB" id="A0A183GSR5"/>
<reference evidence="4" key="2">
    <citation type="submission" date="2019-09" db="UniProtKB">
        <authorList>
            <consortium name="WormBaseParasite"/>
        </authorList>
    </citation>
    <scope>IDENTIFICATION</scope>
</reference>
<evidence type="ECO:0000313" key="3">
    <source>
        <dbReference type="Proteomes" id="UP000050761"/>
    </source>
</evidence>
<accession>A0A3P8DPA5</accession>
<protein>
    <submittedName>
        <fullName evidence="2 4">Uncharacterized protein</fullName>
    </submittedName>
</protein>
<proteinExistence type="predicted"/>
<evidence type="ECO:0000313" key="2">
    <source>
        <dbReference type="EMBL" id="VDP53447.1"/>
    </source>
</evidence>
<gene>
    <name evidence="2" type="ORF">HPBE_LOCUS25735</name>
</gene>
<dbReference type="Proteomes" id="UP000050761">
    <property type="component" value="Unassembled WGS sequence"/>
</dbReference>
<keyword evidence="3" id="KW-1185">Reference proteome</keyword>